<keyword evidence="1" id="KW-0812">Transmembrane</keyword>
<keyword evidence="1" id="KW-1133">Transmembrane helix</keyword>
<reference evidence="2" key="1">
    <citation type="submission" date="2016-10" db="EMBL/GenBank/DDBJ databases">
        <title>Sequence of Gallionella enrichment culture.</title>
        <authorList>
            <person name="Poehlein A."/>
            <person name="Muehling M."/>
            <person name="Daniel R."/>
        </authorList>
    </citation>
    <scope>NUCLEOTIDE SEQUENCE</scope>
</reference>
<evidence type="ECO:0008006" key="3">
    <source>
        <dbReference type="Google" id="ProtNLM"/>
    </source>
</evidence>
<sequence length="115" mass="12093">MGVGEALGEDDGRALRTVGAALTFGSVWEAAWAGLPAHLAPVRDCLHGSWVTGSAAGPIIRAAAAQVRRRRRREAREASARLAVRLVLPLGLCFLPACLLLGLVPIVLSFAGDVW</sequence>
<organism evidence="2">
    <name type="scientific">mine drainage metagenome</name>
    <dbReference type="NCBI Taxonomy" id="410659"/>
    <lineage>
        <taxon>unclassified sequences</taxon>
        <taxon>metagenomes</taxon>
        <taxon>ecological metagenomes</taxon>
    </lineage>
</organism>
<protein>
    <recommendedName>
        <fullName evidence="3">Type II secretion system protein GspF domain-containing protein</fullName>
    </recommendedName>
</protein>
<gene>
    <name evidence="2" type="ORF">GALL_531110</name>
</gene>
<comment type="caution">
    <text evidence="2">The sequence shown here is derived from an EMBL/GenBank/DDBJ whole genome shotgun (WGS) entry which is preliminary data.</text>
</comment>
<keyword evidence="1" id="KW-0472">Membrane</keyword>
<name>A0A1J5PP43_9ZZZZ</name>
<evidence type="ECO:0000256" key="1">
    <source>
        <dbReference type="SAM" id="Phobius"/>
    </source>
</evidence>
<feature type="transmembrane region" description="Helical" evidence="1">
    <location>
        <begin position="82"/>
        <end position="108"/>
    </location>
</feature>
<accession>A0A1J5PP43</accession>
<dbReference type="EMBL" id="MLJW01007417">
    <property type="protein sequence ID" value="OIQ65333.1"/>
    <property type="molecule type" value="Genomic_DNA"/>
</dbReference>
<dbReference type="AlphaFoldDB" id="A0A1J5PP43"/>
<evidence type="ECO:0000313" key="2">
    <source>
        <dbReference type="EMBL" id="OIQ65333.1"/>
    </source>
</evidence>
<proteinExistence type="predicted"/>